<feature type="transmembrane region" description="Helical" evidence="1">
    <location>
        <begin position="264"/>
        <end position="282"/>
    </location>
</feature>
<accession>A0A6J4TKZ6</accession>
<reference evidence="3" key="1">
    <citation type="submission" date="2020-02" db="EMBL/GenBank/DDBJ databases">
        <authorList>
            <person name="Meier V. D."/>
        </authorList>
    </citation>
    <scope>NUCLEOTIDE SEQUENCE</scope>
    <source>
        <strain evidence="3">AVDCRST_MAG13</strain>
    </source>
</reference>
<sequence length="474" mass="49469">MRRRLALWLAGTCGLALALPAAAAAHGLVGRQDLPIPRWLFAWGAAVVLVVSFVALAVLWPRPRLEEAGGGRRLLAVPAVVDVLAGALGVAGFAAVVYAGLAGSQTPTANLAPTVIYVLVWVGIPFASILLGDVFRAVNPWRAVARAAAWLAGRASRGGADALPAALDYPARLGRWPAAAGILAFAWVELVATNGSDPSTLAILALLYAGAQLVGMSLFGIDRWSDNADAFGVYFGLFASVAPLRRRGRVLEAVRPLSRTTQVAAVPGTVALLCVAIGTTSFDGFSEGPTWSSIAPDLQTAFIDLGLTQEGALRLVFTLGLVAMVVLVAAFYRLGVAGMRSVDRGQGAGVLARRFAHSLVPIALAYVVAHYFSLLAYQGQATAYLASDPLGDGSDLFGTAATAIDYSVVSANGIWYVQVGALVAGHVAGLVLAHDRALVTWREQRTAARSQYWMLLVMLGFTSLGLWLLSAGAA</sequence>
<feature type="transmembrane region" description="Helical" evidence="1">
    <location>
        <begin position="355"/>
        <end position="377"/>
    </location>
</feature>
<protein>
    <submittedName>
        <fullName evidence="3">Permease of the drug/metabolite transporter (DMT) superfamily</fullName>
    </submittedName>
</protein>
<organism evidence="3">
    <name type="scientific">uncultured Solirubrobacteraceae bacterium</name>
    <dbReference type="NCBI Taxonomy" id="1162706"/>
    <lineage>
        <taxon>Bacteria</taxon>
        <taxon>Bacillati</taxon>
        <taxon>Actinomycetota</taxon>
        <taxon>Thermoleophilia</taxon>
        <taxon>Solirubrobacterales</taxon>
        <taxon>Solirubrobacteraceae</taxon>
        <taxon>environmental samples</taxon>
    </lineage>
</organism>
<evidence type="ECO:0000256" key="1">
    <source>
        <dbReference type="SAM" id="Phobius"/>
    </source>
</evidence>
<dbReference type="AlphaFoldDB" id="A0A6J4TKZ6"/>
<name>A0A6J4TKZ6_9ACTN</name>
<feature type="transmembrane region" description="Helical" evidence="1">
    <location>
        <begin position="40"/>
        <end position="62"/>
    </location>
</feature>
<keyword evidence="1" id="KW-0472">Membrane</keyword>
<keyword evidence="2" id="KW-0732">Signal</keyword>
<feature type="transmembrane region" description="Helical" evidence="1">
    <location>
        <begin position="111"/>
        <end position="132"/>
    </location>
</feature>
<keyword evidence="1" id="KW-0812">Transmembrane</keyword>
<evidence type="ECO:0000256" key="2">
    <source>
        <dbReference type="SAM" id="SignalP"/>
    </source>
</evidence>
<evidence type="ECO:0000313" key="3">
    <source>
        <dbReference type="EMBL" id="CAA9526182.1"/>
    </source>
</evidence>
<feature type="chain" id="PRO_5039731237" evidence="2">
    <location>
        <begin position="24"/>
        <end position="474"/>
    </location>
</feature>
<feature type="transmembrane region" description="Helical" evidence="1">
    <location>
        <begin position="414"/>
        <end position="433"/>
    </location>
</feature>
<dbReference type="EMBL" id="CADCVO010000582">
    <property type="protein sequence ID" value="CAA9526182.1"/>
    <property type="molecule type" value="Genomic_DNA"/>
</dbReference>
<feature type="transmembrane region" description="Helical" evidence="1">
    <location>
        <begin position="201"/>
        <end position="221"/>
    </location>
</feature>
<keyword evidence="1" id="KW-1133">Transmembrane helix</keyword>
<proteinExistence type="predicted"/>
<feature type="transmembrane region" description="Helical" evidence="1">
    <location>
        <begin position="453"/>
        <end position="473"/>
    </location>
</feature>
<gene>
    <name evidence="3" type="ORF">AVDCRST_MAG13-3756</name>
</gene>
<feature type="transmembrane region" description="Helical" evidence="1">
    <location>
        <begin position="74"/>
        <end position="99"/>
    </location>
</feature>
<feature type="signal peptide" evidence="2">
    <location>
        <begin position="1"/>
        <end position="23"/>
    </location>
</feature>
<feature type="transmembrane region" description="Helical" evidence="1">
    <location>
        <begin position="312"/>
        <end position="334"/>
    </location>
</feature>